<proteinExistence type="predicted"/>
<evidence type="ECO:0000313" key="2">
    <source>
        <dbReference type="Proteomes" id="UP000796761"/>
    </source>
</evidence>
<dbReference type="InterPro" id="IPR038511">
    <property type="entry name" value="TAP42/TAP46-like_sf"/>
</dbReference>
<dbReference type="AlphaFoldDB" id="A0A8K1DBJ6"/>
<comment type="caution">
    <text evidence="1">The sequence shown here is derived from an EMBL/GenBank/DDBJ whole genome shotgun (WGS) entry which is preliminary data.</text>
</comment>
<gene>
    <name evidence="1" type="ORF">HGM15179_019500</name>
</gene>
<dbReference type="Gene3D" id="1.25.40.540">
    <property type="entry name" value="TAP42-like family"/>
    <property type="match status" value="1"/>
</dbReference>
<name>A0A8K1DBJ6_9PASS</name>
<protein>
    <submittedName>
        <fullName evidence="1">Uncharacterized protein</fullName>
    </submittedName>
</protein>
<evidence type="ECO:0000313" key="1">
    <source>
        <dbReference type="EMBL" id="TRZ07606.1"/>
    </source>
</evidence>
<sequence length="72" mass="7671">MMAEADAGGPRLAELLALGRRLWDELEASTEPSSGAPAVQEKVQQGLDALQQAAAMVAQLELFRVFSSVMVL</sequence>
<organism evidence="1 2">
    <name type="scientific">Zosterops borbonicus</name>
    <dbReference type="NCBI Taxonomy" id="364589"/>
    <lineage>
        <taxon>Eukaryota</taxon>
        <taxon>Metazoa</taxon>
        <taxon>Chordata</taxon>
        <taxon>Craniata</taxon>
        <taxon>Vertebrata</taxon>
        <taxon>Euteleostomi</taxon>
        <taxon>Archelosauria</taxon>
        <taxon>Archosauria</taxon>
        <taxon>Dinosauria</taxon>
        <taxon>Saurischia</taxon>
        <taxon>Theropoda</taxon>
        <taxon>Coelurosauria</taxon>
        <taxon>Aves</taxon>
        <taxon>Neognathae</taxon>
        <taxon>Neoaves</taxon>
        <taxon>Telluraves</taxon>
        <taxon>Australaves</taxon>
        <taxon>Passeriformes</taxon>
        <taxon>Sylvioidea</taxon>
        <taxon>Zosteropidae</taxon>
        <taxon>Zosterops</taxon>
    </lineage>
</organism>
<keyword evidence="2" id="KW-1185">Reference proteome</keyword>
<accession>A0A8K1DBJ6</accession>
<dbReference type="EMBL" id="SWJQ01001708">
    <property type="protein sequence ID" value="TRZ07606.1"/>
    <property type="molecule type" value="Genomic_DNA"/>
</dbReference>
<dbReference type="Proteomes" id="UP000796761">
    <property type="component" value="Unassembled WGS sequence"/>
</dbReference>
<reference evidence="1" key="1">
    <citation type="submission" date="2019-04" db="EMBL/GenBank/DDBJ databases">
        <title>Genome assembly of Zosterops borbonicus 15179.</title>
        <authorList>
            <person name="Leroy T."/>
            <person name="Anselmetti Y."/>
            <person name="Tilak M.-K."/>
            <person name="Nabholz B."/>
        </authorList>
    </citation>
    <scope>NUCLEOTIDE SEQUENCE</scope>
    <source>
        <strain evidence="1">HGM_15179</strain>
        <tissue evidence="1">Muscle</tissue>
    </source>
</reference>